<gene>
    <name evidence="4" type="ORF">ILYODFUR_002474</name>
</gene>
<evidence type="ECO:0000313" key="4">
    <source>
        <dbReference type="EMBL" id="MEQ2231626.1"/>
    </source>
</evidence>
<evidence type="ECO:0000313" key="5">
    <source>
        <dbReference type="Proteomes" id="UP001482620"/>
    </source>
</evidence>
<accession>A0ABV0TGP2</accession>
<feature type="domain" description="NOTCH1 EGF-like calcium-binding" evidence="3">
    <location>
        <begin position="102"/>
        <end position="129"/>
    </location>
</feature>
<keyword evidence="1" id="KW-1015">Disulfide bond</keyword>
<dbReference type="InterPro" id="IPR049883">
    <property type="entry name" value="NOTCH1_EGF-like"/>
</dbReference>
<name>A0ABV0TGP2_9TELE</name>
<dbReference type="Proteomes" id="UP001482620">
    <property type="component" value="Unassembled WGS sequence"/>
</dbReference>
<reference evidence="4 5" key="1">
    <citation type="submission" date="2021-06" db="EMBL/GenBank/DDBJ databases">
        <authorList>
            <person name="Palmer J.M."/>
        </authorList>
    </citation>
    <scope>NUCLEOTIDE SEQUENCE [LARGE SCALE GENOMIC DNA]</scope>
    <source>
        <strain evidence="5">if_2019</strain>
        <tissue evidence="4">Muscle</tissue>
    </source>
</reference>
<evidence type="ECO:0000259" key="3">
    <source>
        <dbReference type="Pfam" id="PF07645"/>
    </source>
</evidence>
<keyword evidence="5" id="KW-1185">Reference proteome</keyword>
<evidence type="ECO:0000256" key="2">
    <source>
        <dbReference type="SAM" id="MobiDB-lite"/>
    </source>
</evidence>
<dbReference type="Pfam" id="PF07645">
    <property type="entry name" value="EGF_CA"/>
    <property type="match status" value="1"/>
</dbReference>
<dbReference type="EMBL" id="JAHRIQ010034872">
    <property type="protein sequence ID" value="MEQ2231626.1"/>
    <property type="molecule type" value="Genomic_DNA"/>
</dbReference>
<feature type="non-terminal residue" evidence="4">
    <location>
        <position position="194"/>
    </location>
</feature>
<protein>
    <recommendedName>
        <fullName evidence="3">NOTCH1 EGF-like calcium-binding domain-containing protein</fullName>
    </recommendedName>
</protein>
<dbReference type="Gene3D" id="2.10.25.10">
    <property type="entry name" value="Laminin"/>
    <property type="match status" value="1"/>
</dbReference>
<proteinExistence type="predicted"/>
<evidence type="ECO:0000256" key="1">
    <source>
        <dbReference type="ARBA" id="ARBA00023157"/>
    </source>
</evidence>
<comment type="caution">
    <text evidence="4">The sequence shown here is derived from an EMBL/GenBank/DDBJ whole genome shotgun (WGS) entry which is preliminary data.</text>
</comment>
<organism evidence="4 5">
    <name type="scientific">Ilyodon furcidens</name>
    <name type="common">goldbreast splitfin</name>
    <dbReference type="NCBI Taxonomy" id="33524"/>
    <lineage>
        <taxon>Eukaryota</taxon>
        <taxon>Metazoa</taxon>
        <taxon>Chordata</taxon>
        <taxon>Craniata</taxon>
        <taxon>Vertebrata</taxon>
        <taxon>Euteleostomi</taxon>
        <taxon>Actinopterygii</taxon>
        <taxon>Neopterygii</taxon>
        <taxon>Teleostei</taxon>
        <taxon>Neoteleostei</taxon>
        <taxon>Acanthomorphata</taxon>
        <taxon>Ovalentaria</taxon>
        <taxon>Atherinomorphae</taxon>
        <taxon>Cyprinodontiformes</taxon>
        <taxon>Goodeidae</taxon>
        <taxon>Ilyodon</taxon>
    </lineage>
</organism>
<dbReference type="InterPro" id="IPR018097">
    <property type="entry name" value="EGF_Ca-bd_CS"/>
</dbReference>
<dbReference type="PROSITE" id="PS01187">
    <property type="entry name" value="EGF_CA"/>
    <property type="match status" value="1"/>
</dbReference>
<feature type="region of interest" description="Disordered" evidence="2">
    <location>
        <begin position="151"/>
        <end position="175"/>
    </location>
</feature>
<sequence>MVEKTGEGKRRLQVILCTKLALKYVFVKPVRDTTSELNLLGTPPPISSPSVCKVAARLLRTTRVQVNAGHLLSEAGSKCWGSACVCCTEGYTYDKVREQCRDIDECQLLEDACKGGMQCVNHYGGYLCLPKSAIIYVTNEVDVAPPPEQVPQVPVVPPSQAHYTRHTGGNRGPQVSQTIRCSSGFTADEQNVCR</sequence>